<dbReference type="EMBL" id="MG696114">
    <property type="protein sequence ID" value="AUM58541.1"/>
    <property type="molecule type" value="Genomic_DNA"/>
</dbReference>
<accession>A0A2I6PFQ5</accession>
<evidence type="ECO:0000313" key="2">
    <source>
        <dbReference type="Proteomes" id="UP000240538"/>
    </source>
</evidence>
<evidence type="ECO:0000313" key="1">
    <source>
        <dbReference type="EMBL" id="AUM58541.1"/>
    </source>
</evidence>
<reference evidence="1 2" key="1">
    <citation type="submission" date="2017-12" db="EMBL/GenBank/DDBJ databases">
        <title>Complete genome sequence and characterization of bacteriophage phiP4-3 infecting Proteus pennea.</title>
        <authorList>
            <person name="He Y."/>
            <person name="Yang H."/>
        </authorList>
    </citation>
    <scope>NUCLEOTIDE SEQUENCE [LARGE SCALE GENOMIC DNA]</scope>
</reference>
<sequence>MSNDRLYYLLAGQFEKKVDVQDRLTARPAKIGISDVLDLPVAQDKSYHSKNFKR</sequence>
<gene>
    <name evidence="1" type="ORF">phiP43_183</name>
</gene>
<proteinExistence type="predicted"/>
<protein>
    <submittedName>
        <fullName evidence="1">Uncharacterized protein</fullName>
    </submittedName>
</protein>
<keyword evidence="2" id="KW-1185">Reference proteome</keyword>
<name>A0A2I6PFQ5_9CAUD</name>
<dbReference type="Proteomes" id="UP000240538">
    <property type="component" value="Segment"/>
</dbReference>
<organism evidence="1 2">
    <name type="scientific">Proteus phage phiP4-3</name>
    <dbReference type="NCBI Taxonomy" id="2065203"/>
    <lineage>
        <taxon>Viruses</taxon>
        <taxon>Duplodnaviria</taxon>
        <taxon>Heunggongvirae</taxon>
        <taxon>Uroviricota</taxon>
        <taxon>Caudoviricetes</taxon>
        <taxon>Pantevenvirales</taxon>
        <taxon>Straboviridae</taxon>
        <taxon>Bragavirus</taxon>
        <taxon>Bragavirus p43</taxon>
    </lineage>
</organism>